<feature type="compositionally biased region" description="Low complexity" evidence="1">
    <location>
        <begin position="75"/>
        <end position="152"/>
    </location>
</feature>
<reference evidence="3" key="1">
    <citation type="submission" date="2020-05" db="EMBL/GenBank/DDBJ databases">
        <title>Mycena genomes resolve the evolution of fungal bioluminescence.</title>
        <authorList>
            <person name="Tsai I.J."/>
        </authorList>
    </citation>
    <scope>NUCLEOTIDE SEQUENCE</scope>
    <source>
        <strain evidence="3">CCC161011</strain>
    </source>
</reference>
<dbReference type="EMBL" id="JACAZI010000007">
    <property type="protein sequence ID" value="KAF7356207.1"/>
    <property type="molecule type" value="Genomic_DNA"/>
</dbReference>
<keyword evidence="2" id="KW-0472">Membrane</keyword>
<comment type="caution">
    <text evidence="3">The sequence shown here is derived from an EMBL/GenBank/DDBJ whole genome shotgun (WGS) entry which is preliminary data.</text>
</comment>
<feature type="transmembrane region" description="Helical" evidence="2">
    <location>
        <begin position="50"/>
        <end position="69"/>
    </location>
</feature>
<keyword evidence="2" id="KW-1133">Transmembrane helix</keyword>
<feature type="region of interest" description="Disordered" evidence="1">
    <location>
        <begin position="73"/>
        <end position="193"/>
    </location>
</feature>
<name>A0A8H6YBR4_9AGAR</name>
<evidence type="ECO:0000256" key="1">
    <source>
        <dbReference type="SAM" id="MobiDB-lite"/>
    </source>
</evidence>
<feature type="transmembrane region" description="Helical" evidence="2">
    <location>
        <begin position="209"/>
        <end position="230"/>
    </location>
</feature>
<dbReference type="AlphaFoldDB" id="A0A8H6YBR4"/>
<evidence type="ECO:0000256" key="2">
    <source>
        <dbReference type="SAM" id="Phobius"/>
    </source>
</evidence>
<dbReference type="OrthoDB" id="3067131at2759"/>
<evidence type="ECO:0000313" key="3">
    <source>
        <dbReference type="EMBL" id="KAF7356207.1"/>
    </source>
</evidence>
<feature type="compositionally biased region" description="Polar residues" evidence="1">
    <location>
        <begin position="160"/>
        <end position="193"/>
    </location>
</feature>
<dbReference type="Proteomes" id="UP000620124">
    <property type="component" value="Unassembled WGS sequence"/>
</dbReference>
<organism evidence="3 4">
    <name type="scientific">Mycena venus</name>
    <dbReference type="NCBI Taxonomy" id="2733690"/>
    <lineage>
        <taxon>Eukaryota</taxon>
        <taxon>Fungi</taxon>
        <taxon>Dikarya</taxon>
        <taxon>Basidiomycota</taxon>
        <taxon>Agaricomycotina</taxon>
        <taxon>Agaricomycetes</taxon>
        <taxon>Agaricomycetidae</taxon>
        <taxon>Agaricales</taxon>
        <taxon>Marasmiineae</taxon>
        <taxon>Mycenaceae</taxon>
        <taxon>Mycena</taxon>
    </lineage>
</organism>
<evidence type="ECO:0000313" key="4">
    <source>
        <dbReference type="Proteomes" id="UP000620124"/>
    </source>
</evidence>
<keyword evidence="4" id="KW-1185">Reference proteome</keyword>
<keyword evidence="2" id="KW-0812">Transmembrane</keyword>
<sequence>MVLDEYSVIYKSRAGKRAPNRPPRFSSRRPIHDLSRFLGREFLTMRHGHGLLALVLKLYLVLFIAQAAFAERSGSDGSKSSSSGLSSSSKPSDTSLSSTSISSQSISSPKPSPSTTPFSSSSIPGSSSGSFSSNIPSSVYSTDTTSSTSIPTSPDPTPHNEMSSTSSNPTSAEPTASDPTSGDFSSTASPSSTNAVLASSRTSNKQVPIIAGVVAPVVAIILVAIAFVLYKRRQRANDRREWERTHEAIADAVRQVGSPVPGRSITPYAGSGAWSHMDLSAKGSGDTVTDPFTERPVAHQSAEYAALPVFRAVHSPDIQGCALPYAFPDVFFLPCAGRVRA</sequence>
<accession>A0A8H6YBR4</accession>
<gene>
    <name evidence="3" type="ORF">MVEN_00952100</name>
</gene>
<protein>
    <submittedName>
        <fullName evidence="3">Uncharacterized protein</fullName>
    </submittedName>
</protein>
<proteinExistence type="predicted"/>